<organism evidence="1 2">
    <name type="scientific">Schaalia georgiae F0490</name>
    <dbReference type="NCBI Taxonomy" id="1125717"/>
    <lineage>
        <taxon>Bacteria</taxon>
        <taxon>Bacillati</taxon>
        <taxon>Actinomycetota</taxon>
        <taxon>Actinomycetes</taxon>
        <taxon>Actinomycetales</taxon>
        <taxon>Actinomycetaceae</taxon>
        <taxon>Schaalia</taxon>
    </lineage>
</organism>
<accession>J0XRQ9</accession>
<evidence type="ECO:0000313" key="2">
    <source>
        <dbReference type="Proteomes" id="UP000004578"/>
    </source>
</evidence>
<dbReference type="EMBL" id="AKFS01000031">
    <property type="protein sequence ID" value="EJF51536.1"/>
    <property type="molecule type" value="Genomic_DNA"/>
</dbReference>
<name>J0XRQ9_9ACTO</name>
<keyword evidence="2" id="KW-1185">Reference proteome</keyword>
<proteinExistence type="predicted"/>
<dbReference type="Proteomes" id="UP000004578">
    <property type="component" value="Unassembled WGS sequence"/>
</dbReference>
<reference evidence="1 2" key="1">
    <citation type="submission" date="2012-05" db="EMBL/GenBank/DDBJ databases">
        <authorList>
            <person name="Harkins D.M."/>
            <person name="Madupu R."/>
            <person name="Durkin A.S."/>
            <person name="Torralba M."/>
            <person name="Methe B."/>
            <person name="Sutton G.G."/>
            <person name="Nelson K.E."/>
        </authorList>
    </citation>
    <scope>NUCLEOTIDE SEQUENCE [LARGE SCALE GENOMIC DNA]</scope>
    <source>
        <strain evidence="1 2">F0490</strain>
    </source>
</reference>
<evidence type="ECO:0000313" key="1">
    <source>
        <dbReference type="EMBL" id="EJF51536.1"/>
    </source>
</evidence>
<gene>
    <name evidence="1" type="ORF">HMPREF1317_1123</name>
</gene>
<sequence>MLEAERLLHGRGGALAPILGTDDPATELREASLKVQRQIIDPQATATLCAQ</sequence>
<protein>
    <submittedName>
        <fullName evidence="1">Uncharacterized protein</fullName>
    </submittedName>
</protein>
<comment type="caution">
    <text evidence="1">The sequence shown here is derived from an EMBL/GenBank/DDBJ whole genome shotgun (WGS) entry which is preliminary data.</text>
</comment>
<dbReference type="AlphaFoldDB" id="J0XRQ9"/>